<comment type="caution">
    <text evidence="7">The sequence shown here is derived from an EMBL/GenBank/DDBJ whole genome shotgun (WGS) entry which is preliminary data.</text>
</comment>
<dbReference type="InterPro" id="IPR020046">
    <property type="entry name" value="5-3_exonucl_a-hlix_arch_N"/>
</dbReference>
<dbReference type="Proteomes" id="UP001207252">
    <property type="component" value="Unassembled WGS sequence"/>
</dbReference>
<evidence type="ECO:0000256" key="1">
    <source>
        <dbReference type="ARBA" id="ARBA00022722"/>
    </source>
</evidence>
<evidence type="ECO:0000256" key="4">
    <source>
        <dbReference type="ARBA" id="ARBA00049957"/>
    </source>
</evidence>
<dbReference type="RefSeq" id="WP_263817990.1">
    <property type="nucleotide sequence ID" value="NZ_JAOXHJ010000004.1"/>
</dbReference>
<accession>A0ABT3BPI9</accession>
<sequence>MSKKAFVLDASALIYRAYFASYKQLEYNRAHNIPANNAIRLVGRMLKNIMQFDTYDYALVALDSPQQTLRKDAYNDYKKDRKPMDAELVMQLEPIKELFHILGLKTFVFPGYEADDIVGSFAHFCNDKNIKVDVFSSDKDLLQLVNELTQVHLFKTGMSVLQTNDMQNFAAQNNALQPAQIIDFKALAGDSSDNLTGVRGIGKQTALNLILNFNNLDNIYNNLDKCSKSVQTKLINDKDNAYLCYELAKIKTDLLKEATLEEFLVNEINEEALLDFSMRWKINLNY</sequence>
<dbReference type="SMART" id="SM00475">
    <property type="entry name" value="53EXOc"/>
    <property type="match status" value="1"/>
</dbReference>
<dbReference type="CDD" id="cd09859">
    <property type="entry name" value="PIN_53EXO"/>
    <property type="match status" value="1"/>
</dbReference>
<feature type="domain" description="5'-3' exonuclease" evidence="6">
    <location>
        <begin position="3"/>
        <end position="266"/>
    </location>
</feature>
<evidence type="ECO:0000313" key="8">
    <source>
        <dbReference type="Proteomes" id="UP001207252"/>
    </source>
</evidence>
<proteinExistence type="predicted"/>
<dbReference type="InterPro" id="IPR008918">
    <property type="entry name" value="HhH2"/>
</dbReference>
<keyword evidence="3" id="KW-0238">DNA-binding</keyword>
<organism evidence="7 8">
    <name type="scientific">Ureaplasma zalophigenitalium</name>
    <dbReference type="NCBI Taxonomy" id="907723"/>
    <lineage>
        <taxon>Bacteria</taxon>
        <taxon>Bacillati</taxon>
        <taxon>Mycoplasmatota</taxon>
        <taxon>Mycoplasmoidales</taxon>
        <taxon>Mycoplasmoidaceae</taxon>
        <taxon>Ureaplasma</taxon>
    </lineage>
</organism>
<evidence type="ECO:0000313" key="7">
    <source>
        <dbReference type="EMBL" id="MCV3754187.1"/>
    </source>
</evidence>
<evidence type="ECO:0000259" key="6">
    <source>
        <dbReference type="SMART" id="SM00475"/>
    </source>
</evidence>
<keyword evidence="2" id="KW-0378">Hydrolase</keyword>
<dbReference type="SUPFAM" id="SSF88723">
    <property type="entry name" value="PIN domain-like"/>
    <property type="match status" value="1"/>
</dbReference>
<keyword evidence="7" id="KW-0269">Exonuclease</keyword>
<dbReference type="Gene3D" id="3.40.50.1010">
    <property type="entry name" value="5'-nuclease"/>
    <property type="match status" value="1"/>
</dbReference>
<dbReference type="GO" id="GO:0004527">
    <property type="term" value="F:exonuclease activity"/>
    <property type="evidence" value="ECO:0007669"/>
    <property type="project" value="UniProtKB-KW"/>
</dbReference>
<protein>
    <recommendedName>
        <fullName evidence="5">5'-3' exonuclease</fullName>
    </recommendedName>
</protein>
<dbReference type="InterPro" id="IPR038969">
    <property type="entry name" value="FEN"/>
</dbReference>
<name>A0ABT3BPI9_9BACT</name>
<keyword evidence="8" id="KW-1185">Reference proteome</keyword>
<evidence type="ECO:0000256" key="3">
    <source>
        <dbReference type="ARBA" id="ARBA00023125"/>
    </source>
</evidence>
<dbReference type="SMART" id="SM00279">
    <property type="entry name" value="HhH2"/>
    <property type="match status" value="1"/>
</dbReference>
<comment type="function">
    <text evidence="4">5'-3' exonuclease acting preferentially on double-stranded DNA.</text>
</comment>
<dbReference type="InterPro" id="IPR029060">
    <property type="entry name" value="PIN-like_dom_sf"/>
</dbReference>
<dbReference type="PANTHER" id="PTHR42646:SF2">
    <property type="entry name" value="5'-3' EXONUCLEASE FAMILY PROTEIN"/>
    <property type="match status" value="1"/>
</dbReference>
<dbReference type="EMBL" id="JAOXHJ010000004">
    <property type="protein sequence ID" value="MCV3754187.1"/>
    <property type="molecule type" value="Genomic_DNA"/>
</dbReference>
<dbReference type="SUPFAM" id="SSF47807">
    <property type="entry name" value="5' to 3' exonuclease, C-terminal subdomain"/>
    <property type="match status" value="1"/>
</dbReference>
<dbReference type="NCBIfam" id="NF011547">
    <property type="entry name" value="PRK14976.1-4"/>
    <property type="match status" value="1"/>
</dbReference>
<gene>
    <name evidence="7" type="ORF">OF365_02255</name>
</gene>
<dbReference type="PANTHER" id="PTHR42646">
    <property type="entry name" value="FLAP ENDONUCLEASE XNI"/>
    <property type="match status" value="1"/>
</dbReference>
<dbReference type="Pfam" id="PF01367">
    <property type="entry name" value="5_3_exonuc"/>
    <property type="match status" value="1"/>
</dbReference>
<evidence type="ECO:0000256" key="2">
    <source>
        <dbReference type="ARBA" id="ARBA00022801"/>
    </source>
</evidence>
<dbReference type="Pfam" id="PF02739">
    <property type="entry name" value="5_3_exonuc_N"/>
    <property type="match status" value="1"/>
</dbReference>
<evidence type="ECO:0000256" key="5">
    <source>
        <dbReference type="ARBA" id="ARBA00050026"/>
    </source>
</evidence>
<dbReference type="Gene3D" id="1.10.150.20">
    <property type="entry name" value="5' to 3' exonuclease, C-terminal subdomain"/>
    <property type="match status" value="1"/>
</dbReference>
<dbReference type="InterPro" id="IPR036279">
    <property type="entry name" value="5-3_exonuclease_C_sf"/>
</dbReference>
<dbReference type="InterPro" id="IPR020045">
    <property type="entry name" value="DNA_polI_H3TH"/>
</dbReference>
<reference evidence="7 8" key="1">
    <citation type="journal article" date="2020" name="Int. J. Syst. Evol. Microbiol.">
        <title>Ureaplasma miroungigenitalium sp. nov. isolated from northern elephant seals (Mirounga angustirostris) and Ureaplasma zalophigenitalium sp. nov. isolated from California sea lions (Zalophus californianus).</title>
        <authorList>
            <person name="Volokhov D.V."/>
            <person name="Gulland F.M."/>
            <person name="Gao Y."/>
            <person name="Chizhikov V.E."/>
        </authorList>
    </citation>
    <scope>NUCLEOTIDE SEQUENCE [LARGE SCALE GENOMIC DNA]</scope>
    <source>
        <strain evidence="7 8">CSL7644-GEN</strain>
    </source>
</reference>
<dbReference type="InterPro" id="IPR002421">
    <property type="entry name" value="5-3_exonuclease"/>
</dbReference>
<dbReference type="CDD" id="cd09898">
    <property type="entry name" value="H3TH_53EXO"/>
    <property type="match status" value="1"/>
</dbReference>
<keyword evidence="1" id="KW-0540">Nuclease</keyword>